<proteinExistence type="predicted"/>
<evidence type="ECO:0000313" key="2">
    <source>
        <dbReference type="Proteomes" id="UP001497522"/>
    </source>
</evidence>
<evidence type="ECO:0000313" key="1">
    <source>
        <dbReference type="EMBL" id="CAK9855462.1"/>
    </source>
</evidence>
<name>A0ABP0ZXV7_9BRYO</name>
<organism evidence="1 2">
    <name type="scientific">Sphagnum jensenii</name>
    <dbReference type="NCBI Taxonomy" id="128206"/>
    <lineage>
        <taxon>Eukaryota</taxon>
        <taxon>Viridiplantae</taxon>
        <taxon>Streptophyta</taxon>
        <taxon>Embryophyta</taxon>
        <taxon>Bryophyta</taxon>
        <taxon>Sphagnophytina</taxon>
        <taxon>Sphagnopsida</taxon>
        <taxon>Sphagnales</taxon>
        <taxon>Sphagnaceae</taxon>
        <taxon>Sphagnum</taxon>
    </lineage>
</organism>
<reference evidence="1" key="1">
    <citation type="submission" date="2024-03" db="EMBL/GenBank/DDBJ databases">
        <authorList>
            <consortium name="ELIXIR-Norway"/>
            <consortium name="Elixir Norway"/>
        </authorList>
    </citation>
    <scope>NUCLEOTIDE SEQUENCE</scope>
</reference>
<dbReference type="Proteomes" id="UP001497522">
    <property type="component" value="Unassembled WGS sequence"/>
</dbReference>
<comment type="caution">
    <text evidence="1">The sequence shown here is derived from an EMBL/GenBank/DDBJ whole genome shotgun (WGS) entry which is preliminary data.</text>
</comment>
<gene>
    <name evidence="1" type="ORF">CSSPJE1EN2_LOCUS25394</name>
</gene>
<accession>A0ABP0ZXV7</accession>
<sequence length="110" mass="12820">MAHMWEFDGRVTKTCSPETMMAMFGHKFYYNDCVPASLFFRPQLGTVFLMTSSRLNHYTAAILNPGQCEYGCALYVRRSTQTTYVKRQDFMEQMGDMLDFAMRQANVARR</sequence>
<keyword evidence="2" id="KW-1185">Reference proteome</keyword>
<dbReference type="EMBL" id="CAXHBF010000195">
    <property type="protein sequence ID" value="CAK9855462.1"/>
    <property type="molecule type" value="Genomic_DNA"/>
</dbReference>
<protein>
    <submittedName>
        <fullName evidence="1">Uncharacterized protein</fullName>
    </submittedName>
</protein>